<keyword evidence="1" id="KW-0677">Repeat</keyword>
<dbReference type="SUPFAM" id="SSF52058">
    <property type="entry name" value="L domain-like"/>
    <property type="match status" value="1"/>
</dbReference>
<proteinExistence type="predicted"/>
<dbReference type="InterPro" id="IPR032675">
    <property type="entry name" value="LRR_dom_sf"/>
</dbReference>
<name>A0A835CJB3_9FABA</name>
<evidence type="ECO:0000259" key="4">
    <source>
        <dbReference type="Pfam" id="PF23598"/>
    </source>
</evidence>
<feature type="domain" description="Disease resistance protein winged helix" evidence="3">
    <location>
        <begin position="175"/>
        <end position="236"/>
    </location>
</feature>
<dbReference type="EMBL" id="JAAIUW010000001">
    <property type="protein sequence ID" value="KAF7845336.1"/>
    <property type="molecule type" value="Genomic_DNA"/>
</dbReference>
<dbReference type="Pfam" id="PF23559">
    <property type="entry name" value="WHD_DRP"/>
    <property type="match status" value="1"/>
</dbReference>
<sequence length="633" mass="72310">MSIRTNPAKAVPALLNRLTKTIQTIKTDQQEDTSLSEKINNLKSDLNHMRCQFPAFKDWQEELVHQFTELDSLYRKFDGHNINFLLREIDPHLNQIKILLSKLELKVEPVSNNNPTDPIPGRHTSQQHSGFREISELEEKILSEAPMNPIVKNLRVSYDCLHRLDLRICLLFLTIFPENAVLKKMFLIYWWIGEGLVTTEEEGEEIFQELLKLEFIIPYGNGKSPIVNKCRIHPWVRYMLITVAIKEKLLHFDQGVPRFDTINARRACLIGNCRSFSSESHALQNENLRTIFNVSESYLSLKPEWLAKLGKLEVLQLGRWQNSPTHHIEVEGKVFLTGLRGQKHLKYLSLRGISRITAIPSSIVQLVSLEILDLKACHNLETLPSDISSLRKLTHLDVSECYLLESMPKGLDKLTSLKVLKGFIIGNSDSEKSPGRISNLRDLNKLERLSIHIGSEALIQVGEFDKLKDLKSVRCLKISWGVVQKRKDQVVKEYISFPPLLEKLDLEGIPQEKMPEWLKPSKLKQLKKLYMKGGELRSLDHGETDKWNNVEILCLKYMKNLEIELSTVKGMFPSLNYVQKMGRKKVEDQGADASEMERLIGIDLAEIFASSNCSSSITVNVTGAVVDENTGSK</sequence>
<dbReference type="OrthoDB" id="1934998at2759"/>
<keyword evidence="6" id="KW-1185">Reference proteome</keyword>
<accession>A0A835CJB3</accession>
<evidence type="ECO:0000259" key="3">
    <source>
        <dbReference type="Pfam" id="PF23559"/>
    </source>
</evidence>
<gene>
    <name evidence="5" type="ORF">G2W53_002241</name>
</gene>
<organism evidence="5 6">
    <name type="scientific">Senna tora</name>
    <dbReference type="NCBI Taxonomy" id="362788"/>
    <lineage>
        <taxon>Eukaryota</taxon>
        <taxon>Viridiplantae</taxon>
        <taxon>Streptophyta</taxon>
        <taxon>Embryophyta</taxon>
        <taxon>Tracheophyta</taxon>
        <taxon>Spermatophyta</taxon>
        <taxon>Magnoliopsida</taxon>
        <taxon>eudicotyledons</taxon>
        <taxon>Gunneridae</taxon>
        <taxon>Pentapetalae</taxon>
        <taxon>rosids</taxon>
        <taxon>fabids</taxon>
        <taxon>Fabales</taxon>
        <taxon>Fabaceae</taxon>
        <taxon>Caesalpinioideae</taxon>
        <taxon>Cassia clade</taxon>
        <taxon>Senna</taxon>
    </lineage>
</organism>
<reference evidence="5" key="1">
    <citation type="submission" date="2020-09" db="EMBL/GenBank/DDBJ databases">
        <title>Genome-Enabled Discovery of Anthraquinone Biosynthesis in Senna tora.</title>
        <authorList>
            <person name="Kang S.-H."/>
            <person name="Pandey R.P."/>
            <person name="Lee C.-M."/>
            <person name="Sim J.-S."/>
            <person name="Jeong J.-T."/>
            <person name="Choi B.-S."/>
            <person name="Jung M."/>
            <person name="Ginzburg D."/>
            <person name="Zhao K."/>
            <person name="Won S.Y."/>
            <person name="Oh T.-J."/>
            <person name="Yu Y."/>
            <person name="Kim N.-H."/>
            <person name="Lee O.R."/>
            <person name="Lee T.-H."/>
            <person name="Bashyal P."/>
            <person name="Kim T.-S."/>
            <person name="Lee W.-H."/>
            <person name="Kawkins C."/>
            <person name="Kim C.-K."/>
            <person name="Kim J.S."/>
            <person name="Ahn B.O."/>
            <person name="Rhee S.Y."/>
            <person name="Sohng J.K."/>
        </authorList>
    </citation>
    <scope>NUCLEOTIDE SEQUENCE</scope>
    <source>
        <tissue evidence="5">Leaf</tissue>
    </source>
</reference>
<comment type="caution">
    <text evidence="5">The sequence shown here is derived from an EMBL/GenBank/DDBJ whole genome shotgun (WGS) entry which is preliminary data.</text>
</comment>
<feature type="domain" description="Disease resistance R13L4/SHOC-2-like LRR" evidence="4">
    <location>
        <begin position="306"/>
        <end position="578"/>
    </location>
</feature>
<dbReference type="Gene3D" id="1.10.10.10">
    <property type="entry name" value="Winged helix-like DNA-binding domain superfamily/Winged helix DNA-binding domain"/>
    <property type="match status" value="1"/>
</dbReference>
<dbReference type="PANTHER" id="PTHR23155:SF1076">
    <property type="entry name" value="LEUCINE-RICH REPEAT (LRR) FAMILY PROTEIN-RELATED"/>
    <property type="match status" value="1"/>
</dbReference>
<dbReference type="InterPro" id="IPR036388">
    <property type="entry name" value="WH-like_DNA-bd_sf"/>
</dbReference>
<keyword evidence="2" id="KW-0611">Plant defense</keyword>
<dbReference type="GO" id="GO:0098542">
    <property type="term" value="P:defense response to other organism"/>
    <property type="evidence" value="ECO:0007669"/>
    <property type="project" value="TreeGrafter"/>
</dbReference>
<dbReference type="Gene3D" id="3.80.10.10">
    <property type="entry name" value="Ribonuclease Inhibitor"/>
    <property type="match status" value="1"/>
</dbReference>
<evidence type="ECO:0000256" key="2">
    <source>
        <dbReference type="ARBA" id="ARBA00022821"/>
    </source>
</evidence>
<dbReference type="AlphaFoldDB" id="A0A835CJB3"/>
<evidence type="ECO:0000256" key="1">
    <source>
        <dbReference type="ARBA" id="ARBA00022737"/>
    </source>
</evidence>
<dbReference type="PANTHER" id="PTHR23155">
    <property type="entry name" value="DISEASE RESISTANCE PROTEIN RP"/>
    <property type="match status" value="1"/>
</dbReference>
<dbReference type="InterPro" id="IPR044974">
    <property type="entry name" value="Disease_R_plants"/>
</dbReference>
<dbReference type="Proteomes" id="UP000634136">
    <property type="component" value="Unassembled WGS sequence"/>
</dbReference>
<evidence type="ECO:0000313" key="5">
    <source>
        <dbReference type="EMBL" id="KAF7845336.1"/>
    </source>
</evidence>
<dbReference type="InterPro" id="IPR055414">
    <property type="entry name" value="LRR_R13L4/SHOC2-like"/>
</dbReference>
<dbReference type="Pfam" id="PF23598">
    <property type="entry name" value="LRR_14"/>
    <property type="match status" value="1"/>
</dbReference>
<dbReference type="InterPro" id="IPR058922">
    <property type="entry name" value="WHD_DRP"/>
</dbReference>
<evidence type="ECO:0000313" key="6">
    <source>
        <dbReference type="Proteomes" id="UP000634136"/>
    </source>
</evidence>
<protein>
    <submittedName>
        <fullName evidence="5">Disease resistance RPP13-like protein 4</fullName>
    </submittedName>
</protein>